<dbReference type="EMBL" id="CAQQ02070540">
    <property type="status" value="NOT_ANNOTATED_CDS"/>
    <property type="molecule type" value="Genomic_DNA"/>
</dbReference>
<dbReference type="Proteomes" id="UP000015102">
    <property type="component" value="Unassembled WGS sequence"/>
</dbReference>
<reference evidence="1" key="2">
    <citation type="submission" date="2015-06" db="UniProtKB">
        <authorList>
            <consortium name="EnsemblMetazoa"/>
        </authorList>
    </citation>
    <scope>IDENTIFICATION</scope>
</reference>
<reference evidence="2" key="1">
    <citation type="submission" date="2013-02" db="EMBL/GenBank/DDBJ databases">
        <authorList>
            <person name="Hughes D."/>
        </authorList>
    </citation>
    <scope>NUCLEOTIDE SEQUENCE</scope>
    <source>
        <strain>Durham</strain>
        <strain evidence="2">NC isolate 2 -- Noor lab</strain>
    </source>
</reference>
<protein>
    <submittedName>
        <fullName evidence="1">Uncharacterized protein</fullName>
    </submittedName>
</protein>
<evidence type="ECO:0000313" key="2">
    <source>
        <dbReference type="Proteomes" id="UP000015102"/>
    </source>
</evidence>
<dbReference type="EnsemblMetazoa" id="MESCA002330-RA">
    <property type="protein sequence ID" value="MESCA002330-PA"/>
    <property type="gene ID" value="MESCA002330"/>
</dbReference>
<evidence type="ECO:0000313" key="1">
    <source>
        <dbReference type="EnsemblMetazoa" id="MESCA002330-PA"/>
    </source>
</evidence>
<proteinExistence type="predicted"/>
<dbReference type="EMBL" id="CAQQ02070539">
    <property type="status" value="NOT_ANNOTATED_CDS"/>
    <property type="molecule type" value="Genomic_DNA"/>
</dbReference>
<dbReference type="AlphaFoldDB" id="T1GG25"/>
<sequence>MDSIRFILARSSFLQIVHQIKGFWQLELLSINPRVYLAFSIKIQSYKRSVFCPFRGSEETGDLSCHCRNYFLNPESGNNQNSVAISLYTDFSDGNTKQSLMSRYTGSHIRCRPDPLAHKKRCLFRSTGSNIR</sequence>
<name>T1GG25_MEGSC</name>
<organism evidence="1 2">
    <name type="scientific">Megaselia scalaris</name>
    <name type="common">Humpbacked fly</name>
    <name type="synonym">Phora scalaris</name>
    <dbReference type="NCBI Taxonomy" id="36166"/>
    <lineage>
        <taxon>Eukaryota</taxon>
        <taxon>Metazoa</taxon>
        <taxon>Ecdysozoa</taxon>
        <taxon>Arthropoda</taxon>
        <taxon>Hexapoda</taxon>
        <taxon>Insecta</taxon>
        <taxon>Pterygota</taxon>
        <taxon>Neoptera</taxon>
        <taxon>Endopterygota</taxon>
        <taxon>Diptera</taxon>
        <taxon>Brachycera</taxon>
        <taxon>Muscomorpha</taxon>
        <taxon>Platypezoidea</taxon>
        <taxon>Phoridae</taxon>
        <taxon>Megaseliini</taxon>
        <taxon>Megaselia</taxon>
    </lineage>
</organism>
<keyword evidence="2" id="KW-1185">Reference proteome</keyword>
<dbReference type="HOGENOM" id="CLU_1919444_0_0_1"/>
<accession>T1GG25</accession>